<feature type="signal peptide" evidence="2">
    <location>
        <begin position="1"/>
        <end position="24"/>
    </location>
</feature>
<name>A0ABN2XM33_9MICC</name>
<reference evidence="3 4" key="1">
    <citation type="journal article" date="2019" name="Int. J. Syst. Evol. Microbiol.">
        <title>The Global Catalogue of Microorganisms (GCM) 10K type strain sequencing project: providing services to taxonomists for standard genome sequencing and annotation.</title>
        <authorList>
            <consortium name="The Broad Institute Genomics Platform"/>
            <consortium name="The Broad Institute Genome Sequencing Center for Infectious Disease"/>
            <person name="Wu L."/>
            <person name="Ma J."/>
        </authorList>
    </citation>
    <scope>NUCLEOTIDE SEQUENCE [LARGE SCALE GENOMIC DNA]</scope>
    <source>
        <strain evidence="3 4">JCM 15914</strain>
    </source>
</reference>
<dbReference type="Proteomes" id="UP001500166">
    <property type="component" value="Unassembled WGS sequence"/>
</dbReference>
<dbReference type="EMBL" id="BAAAQA010000008">
    <property type="protein sequence ID" value="GAA2112988.1"/>
    <property type="molecule type" value="Genomic_DNA"/>
</dbReference>
<keyword evidence="4" id="KW-1185">Reference proteome</keyword>
<feature type="chain" id="PRO_5046099418" description="Lipoprotein" evidence="2">
    <location>
        <begin position="25"/>
        <end position="262"/>
    </location>
</feature>
<protein>
    <recommendedName>
        <fullName evidence="5">Lipoprotein</fullName>
    </recommendedName>
</protein>
<feature type="region of interest" description="Disordered" evidence="1">
    <location>
        <begin position="24"/>
        <end position="89"/>
    </location>
</feature>
<sequence length="262" mass="26844">MNKKITIATATALSLPLLVGCGQADTEASASSSAGSSVSTESSSPVAQTAQGSGVADPTEGTDTAAPSEDPASTEAATGEATSDAGALPAVEDPCAGQCMENGRIPVDHPKFGAMEVVAYFNQTSEDGAAPSTGNASYALYQDGTPVGYVGTEGEVVHFGTSPALPGQTWDLANGSNVDKYGNVYLSFDRGVTVLTPTDEGYNSHGSLPQPEGVGIPFDHAGLKIDETGEPTILQKTFDKDGVETDQIIEYTWEGNSFAPVR</sequence>
<dbReference type="PROSITE" id="PS51257">
    <property type="entry name" value="PROKAR_LIPOPROTEIN"/>
    <property type="match status" value="1"/>
</dbReference>
<gene>
    <name evidence="3" type="ORF">GCM10009824_09410</name>
</gene>
<proteinExistence type="predicted"/>
<keyword evidence="2" id="KW-0732">Signal</keyword>
<evidence type="ECO:0000313" key="3">
    <source>
        <dbReference type="EMBL" id="GAA2112988.1"/>
    </source>
</evidence>
<dbReference type="RefSeq" id="WP_344223858.1">
    <property type="nucleotide sequence ID" value="NZ_BAAAQA010000008.1"/>
</dbReference>
<feature type="compositionally biased region" description="Low complexity" evidence="1">
    <location>
        <begin position="73"/>
        <end position="87"/>
    </location>
</feature>
<accession>A0ABN2XM33</accession>
<feature type="compositionally biased region" description="Low complexity" evidence="1">
    <location>
        <begin position="26"/>
        <end position="47"/>
    </location>
</feature>
<evidence type="ECO:0008006" key="5">
    <source>
        <dbReference type="Google" id="ProtNLM"/>
    </source>
</evidence>
<evidence type="ECO:0000256" key="1">
    <source>
        <dbReference type="SAM" id="MobiDB-lite"/>
    </source>
</evidence>
<evidence type="ECO:0000313" key="4">
    <source>
        <dbReference type="Proteomes" id="UP001500166"/>
    </source>
</evidence>
<comment type="caution">
    <text evidence="3">The sequence shown here is derived from an EMBL/GenBank/DDBJ whole genome shotgun (WGS) entry which is preliminary data.</text>
</comment>
<organism evidence="3 4">
    <name type="scientific">Kocuria atrinae</name>
    <dbReference type="NCBI Taxonomy" id="592377"/>
    <lineage>
        <taxon>Bacteria</taxon>
        <taxon>Bacillati</taxon>
        <taxon>Actinomycetota</taxon>
        <taxon>Actinomycetes</taxon>
        <taxon>Micrococcales</taxon>
        <taxon>Micrococcaceae</taxon>
        <taxon>Kocuria</taxon>
    </lineage>
</organism>
<evidence type="ECO:0000256" key="2">
    <source>
        <dbReference type="SAM" id="SignalP"/>
    </source>
</evidence>